<dbReference type="Proteomes" id="UP000256988">
    <property type="component" value="Unassembled WGS sequence"/>
</dbReference>
<dbReference type="AlphaFoldDB" id="A0A3D9EXH8"/>
<evidence type="ECO:0000313" key="2">
    <source>
        <dbReference type="Proteomes" id="UP000256988"/>
    </source>
</evidence>
<organism evidence="1 2">
    <name type="scientific">Ectopseudomonas oleovorans</name>
    <name type="common">Pseudomonas oleovorans</name>
    <dbReference type="NCBI Taxonomy" id="301"/>
    <lineage>
        <taxon>Bacteria</taxon>
        <taxon>Pseudomonadati</taxon>
        <taxon>Pseudomonadota</taxon>
        <taxon>Gammaproteobacteria</taxon>
        <taxon>Pseudomonadales</taxon>
        <taxon>Pseudomonadaceae</taxon>
        <taxon>Ectopseudomonas</taxon>
    </lineage>
</organism>
<protein>
    <submittedName>
        <fullName evidence="1">Uncharacterized protein</fullName>
    </submittedName>
</protein>
<evidence type="ECO:0000313" key="1">
    <source>
        <dbReference type="EMBL" id="RED07000.1"/>
    </source>
</evidence>
<gene>
    <name evidence="1" type="ORF">DFO60_1506</name>
</gene>
<name>A0A3D9EXH8_ECTOL</name>
<dbReference type="RefSeq" id="WP_115945641.1">
    <property type="nucleotide sequence ID" value="NZ_QRDL01000002.1"/>
</dbReference>
<accession>A0A3D9EXH8</accession>
<comment type="caution">
    <text evidence="1">The sequence shown here is derived from an EMBL/GenBank/DDBJ whole genome shotgun (WGS) entry which is preliminary data.</text>
</comment>
<reference evidence="1 2" key="1">
    <citation type="submission" date="2018-07" db="EMBL/GenBank/DDBJ databases">
        <title>Genome sequencing of rice bacterial endophytes.</title>
        <authorList>
            <person name="Venturi V."/>
        </authorList>
    </citation>
    <scope>NUCLEOTIDE SEQUENCE [LARGE SCALE GENOMIC DNA]</scope>
    <source>
        <strain evidence="1 2">AG1002</strain>
    </source>
</reference>
<proteinExistence type="predicted"/>
<dbReference type="EMBL" id="QRDL01000002">
    <property type="protein sequence ID" value="RED07000.1"/>
    <property type="molecule type" value="Genomic_DNA"/>
</dbReference>
<sequence length="87" mass="9456">MIFELYNADGSLQLDLSNRITTILGTILITEAGSMNVPALARGALFYVFNPQAGANSLGRYPTVTQNGTTLSWTRPGIPCYMTYGTY</sequence>